<dbReference type="Pfam" id="PF00027">
    <property type="entry name" value="cNMP_binding"/>
    <property type="match status" value="1"/>
</dbReference>
<dbReference type="Proteomes" id="UP001142400">
    <property type="component" value="Unassembled WGS sequence"/>
</dbReference>
<dbReference type="InterPro" id="IPR014710">
    <property type="entry name" value="RmlC-like_jellyroll"/>
</dbReference>
<dbReference type="EMBL" id="JANIIC010000072">
    <property type="protein sequence ID" value="MCQ8835223.1"/>
    <property type="molecule type" value="Genomic_DNA"/>
</dbReference>
<feature type="compositionally biased region" description="Pro residues" evidence="1">
    <location>
        <begin position="130"/>
        <end position="141"/>
    </location>
</feature>
<keyword evidence="4" id="KW-1185">Reference proteome</keyword>
<reference evidence="3" key="1">
    <citation type="submission" date="2022-06" db="EMBL/GenBank/DDBJ databases">
        <title>WGS of actinobacteria.</title>
        <authorList>
            <person name="Thawai C."/>
        </authorList>
    </citation>
    <scope>NUCLEOTIDE SEQUENCE</scope>
    <source>
        <strain evidence="3">DSM 42010</strain>
    </source>
</reference>
<dbReference type="RefSeq" id="WP_257635404.1">
    <property type="nucleotide sequence ID" value="NZ_JANIIC010000072.1"/>
</dbReference>
<feature type="compositionally biased region" description="Low complexity" evidence="1">
    <location>
        <begin position="102"/>
        <end position="113"/>
    </location>
</feature>
<gene>
    <name evidence="3" type="ORF">NQU54_40850</name>
</gene>
<name>A0A9X2M555_STRMQ</name>
<feature type="compositionally biased region" description="Pro residues" evidence="1">
    <location>
        <begin position="152"/>
        <end position="164"/>
    </location>
</feature>
<feature type="domain" description="Cyclic nucleotide-binding" evidence="2">
    <location>
        <begin position="35"/>
        <end position="70"/>
    </location>
</feature>
<dbReference type="SUPFAM" id="SSF51206">
    <property type="entry name" value="cAMP-binding domain-like"/>
    <property type="match status" value="1"/>
</dbReference>
<evidence type="ECO:0000313" key="4">
    <source>
        <dbReference type="Proteomes" id="UP001142400"/>
    </source>
</evidence>
<sequence length="184" mass="19502">MRFPRDAGRGDSSYHTPASVHFGTAELVREQRAAGELAVLDDQPRTATVIAAETCQVRIVPAAEFLDFVGEHGLLAPLLRHAIARVRESEAVRLELATSSVPAMNEPATTNAPAAPPDADPAPAGQPAAGVPPRPEQPPAVPADTAPAQPWQGPPLPPFPPPGPGEDGRRGALRRWLKRARRRA</sequence>
<evidence type="ECO:0000256" key="1">
    <source>
        <dbReference type="SAM" id="MobiDB-lite"/>
    </source>
</evidence>
<organism evidence="3 4">
    <name type="scientific">Streptomyces malaysiensis subsp. samsunensis</name>
    <dbReference type="NCBI Taxonomy" id="459658"/>
    <lineage>
        <taxon>Bacteria</taxon>
        <taxon>Bacillati</taxon>
        <taxon>Actinomycetota</taxon>
        <taxon>Actinomycetes</taxon>
        <taxon>Kitasatosporales</taxon>
        <taxon>Streptomycetaceae</taxon>
        <taxon>Streptomyces</taxon>
        <taxon>Streptomyces violaceusniger group</taxon>
    </lineage>
</organism>
<feature type="region of interest" description="Disordered" evidence="1">
    <location>
        <begin position="102"/>
        <end position="184"/>
    </location>
</feature>
<feature type="compositionally biased region" description="Basic residues" evidence="1">
    <location>
        <begin position="171"/>
        <end position="184"/>
    </location>
</feature>
<dbReference type="Gene3D" id="2.60.120.10">
    <property type="entry name" value="Jelly Rolls"/>
    <property type="match status" value="1"/>
</dbReference>
<comment type="caution">
    <text evidence="3">The sequence shown here is derived from an EMBL/GenBank/DDBJ whole genome shotgun (WGS) entry which is preliminary data.</text>
</comment>
<dbReference type="InterPro" id="IPR000595">
    <property type="entry name" value="cNMP-bd_dom"/>
</dbReference>
<dbReference type="CDD" id="cd00038">
    <property type="entry name" value="CAP_ED"/>
    <property type="match status" value="1"/>
</dbReference>
<dbReference type="AlphaFoldDB" id="A0A9X2M555"/>
<evidence type="ECO:0000313" key="3">
    <source>
        <dbReference type="EMBL" id="MCQ8835223.1"/>
    </source>
</evidence>
<protein>
    <submittedName>
        <fullName evidence="3">Cyclic nucleotide-binding domain-containing protein</fullName>
    </submittedName>
</protein>
<dbReference type="PROSITE" id="PS50042">
    <property type="entry name" value="CNMP_BINDING_3"/>
    <property type="match status" value="1"/>
</dbReference>
<evidence type="ECO:0000259" key="2">
    <source>
        <dbReference type="PROSITE" id="PS50042"/>
    </source>
</evidence>
<proteinExistence type="predicted"/>
<dbReference type="InterPro" id="IPR018490">
    <property type="entry name" value="cNMP-bd_dom_sf"/>
</dbReference>
<accession>A0A9X2M555</accession>